<dbReference type="SMART" id="SM00450">
    <property type="entry name" value="RHOD"/>
    <property type="match status" value="1"/>
</dbReference>
<dbReference type="OMA" id="RCSYCRM"/>
<feature type="domain" description="Rhodanese" evidence="1">
    <location>
        <begin position="189"/>
        <end position="290"/>
    </location>
</feature>
<dbReference type="InterPro" id="IPR020936">
    <property type="entry name" value="TrhO"/>
</dbReference>
<dbReference type="SUPFAM" id="SSF53474">
    <property type="entry name" value="alpha/beta-Hydrolases"/>
    <property type="match status" value="1"/>
</dbReference>
<protein>
    <recommendedName>
        <fullName evidence="1">Rhodanese domain-containing protein</fullName>
    </recommendedName>
</protein>
<proteinExistence type="predicted"/>
<dbReference type="PROSITE" id="PS50206">
    <property type="entry name" value="RHODANESE_3"/>
    <property type="match status" value="1"/>
</dbReference>
<dbReference type="Gene3D" id="3.30.70.100">
    <property type="match status" value="1"/>
</dbReference>
<reference evidence="2" key="1">
    <citation type="submission" date="2021-08" db="EMBL/GenBank/DDBJ databases">
        <title>WGS assembly of Ceratopteris richardii.</title>
        <authorList>
            <person name="Marchant D.B."/>
            <person name="Chen G."/>
            <person name="Jenkins J."/>
            <person name="Shu S."/>
            <person name="Leebens-Mack J."/>
            <person name="Grimwood J."/>
            <person name="Schmutz J."/>
            <person name="Soltis P."/>
            <person name="Soltis D."/>
            <person name="Chen Z.-H."/>
        </authorList>
    </citation>
    <scope>NUCLEOTIDE SEQUENCE</scope>
    <source>
        <strain evidence="2">Whitten #5841</strain>
        <tissue evidence="2">Leaf</tissue>
    </source>
</reference>
<dbReference type="PANTHER" id="PTHR43268">
    <property type="entry name" value="THIOSULFATE SULFURTRANSFERASE/RHODANESE-LIKE DOMAIN-CONTAINING PROTEIN 2"/>
    <property type="match status" value="1"/>
</dbReference>
<dbReference type="FunFam" id="3.40.50.1820:FF:000073">
    <property type="entry name" value="esterase OVCA2 isoform X6"/>
    <property type="match status" value="1"/>
</dbReference>
<dbReference type="InterPro" id="IPR036873">
    <property type="entry name" value="Rhodanese-like_dom_sf"/>
</dbReference>
<dbReference type="Pfam" id="PF03959">
    <property type="entry name" value="FSH1"/>
    <property type="match status" value="1"/>
</dbReference>
<dbReference type="EMBL" id="CM035444">
    <property type="protein sequence ID" value="KAH7277416.1"/>
    <property type="molecule type" value="Genomic_DNA"/>
</dbReference>
<comment type="caution">
    <text evidence="2">The sequence shown here is derived from an EMBL/GenBank/DDBJ whole genome shotgun (WGS) entry which is preliminary data.</text>
</comment>
<dbReference type="Pfam" id="PF17773">
    <property type="entry name" value="UPF0176_N"/>
    <property type="match status" value="1"/>
</dbReference>
<dbReference type="AlphaFoldDB" id="A0A8T2Q1B8"/>
<dbReference type="Gene3D" id="3.40.50.1820">
    <property type="entry name" value="alpha/beta hydrolase"/>
    <property type="match status" value="1"/>
</dbReference>
<evidence type="ECO:0000313" key="2">
    <source>
        <dbReference type="EMBL" id="KAH7277416.1"/>
    </source>
</evidence>
<organism evidence="2 3">
    <name type="scientific">Ceratopteris richardii</name>
    <name type="common">Triangle waterfern</name>
    <dbReference type="NCBI Taxonomy" id="49495"/>
    <lineage>
        <taxon>Eukaryota</taxon>
        <taxon>Viridiplantae</taxon>
        <taxon>Streptophyta</taxon>
        <taxon>Embryophyta</taxon>
        <taxon>Tracheophyta</taxon>
        <taxon>Polypodiopsida</taxon>
        <taxon>Polypodiidae</taxon>
        <taxon>Polypodiales</taxon>
        <taxon>Pteridineae</taxon>
        <taxon>Pteridaceae</taxon>
        <taxon>Parkerioideae</taxon>
        <taxon>Ceratopteris</taxon>
    </lineage>
</organism>
<keyword evidence="3" id="KW-1185">Reference proteome</keyword>
<sequence>MDAKGEGVLLYYKFAFVPEPQTLGLWFQTLCSSLNLVGRVRVAPDGVNVTIGGPLISLSKHIDAVKAHPWLGDCDFKLAPACTTALNRSSIASEVGFGSLSVRIVKELVTLGIHPSESLSISDAGVHLSPIEFHRKIEAECTHTSISNGVDSIDLNDPVSLAGESKIQNAVIASFESDGNVSHGYPGQDNSKMIILDVRNIYETRIGKFVPPEDIECLDPQIRQYSDLPQWIDSNAERLRNKSILMYCTGGVRCEMASAYIKKKGSGFQNVFQLSGGIQRYLETFPDGGFFKGKNFVFDHRVAVPSVCPDILGACTKCGVPFDDYTSRVRCSHCRMLVLVCNDCQARLVSEGQPQTQLCEICTANKSVKNCDLNNQLVLTSNGMCPDKAVHLEKSNESTNRHISAGCTDLRVSANGAVRRKLRILCLHGFRQSASSLKGRLAAFTKKLKGFAEFVFIDAPHEVPLIVTNAKENDYGQSTSRCQTAGKMPGKKFAWLVTPEMTSRTSSAVLVSDTILMSRNERGFDKDQYKRQTLGWISSLRKLEEVFNDQGRFDGVLGFSQGAAVAASLCISSESTLQEKSSIKFRFAILCSGFISPASEMQDLMAHVSLPLKCPSLHIYADSGGHDRQIVNTDSMQLKALFDPGTAMVLTHNLGHILPSHRDDMEKVKQFLSQFI</sequence>
<accession>A0A8T2Q1B8</accession>
<dbReference type="InterPro" id="IPR040503">
    <property type="entry name" value="TRHO_N"/>
</dbReference>
<dbReference type="OrthoDB" id="25002at2759"/>
<dbReference type="PANTHER" id="PTHR43268:SF6">
    <property type="entry name" value="THIOSULFATE SULFURTRANSFERASE_RHODANESE-LIKE DOMAIN-CONTAINING PROTEIN 2"/>
    <property type="match status" value="1"/>
</dbReference>
<dbReference type="Pfam" id="PF12368">
    <property type="entry name" value="Rhodanese_C"/>
    <property type="match status" value="1"/>
</dbReference>
<evidence type="ECO:0000313" key="3">
    <source>
        <dbReference type="Proteomes" id="UP000825935"/>
    </source>
</evidence>
<evidence type="ECO:0000259" key="1">
    <source>
        <dbReference type="PROSITE" id="PS50206"/>
    </source>
</evidence>
<dbReference type="InterPro" id="IPR005645">
    <property type="entry name" value="FSH-like_dom"/>
</dbReference>
<name>A0A8T2Q1B8_CERRI</name>
<dbReference type="InterPro" id="IPR029058">
    <property type="entry name" value="AB_hydrolase_fold"/>
</dbReference>
<dbReference type="Gene3D" id="3.40.250.10">
    <property type="entry name" value="Rhodanese-like domain"/>
    <property type="match status" value="1"/>
</dbReference>
<dbReference type="SUPFAM" id="SSF52821">
    <property type="entry name" value="Rhodanese/Cell cycle control phosphatase"/>
    <property type="match status" value="1"/>
</dbReference>
<dbReference type="Proteomes" id="UP000825935">
    <property type="component" value="Chromosome 39"/>
</dbReference>
<dbReference type="InterPro" id="IPR001763">
    <property type="entry name" value="Rhodanese-like_dom"/>
</dbReference>
<gene>
    <name evidence="2" type="ORF">KP509_39G049900</name>
</gene>
<dbReference type="InterPro" id="IPR022111">
    <property type="entry name" value="Rhodanese_C"/>
</dbReference>
<dbReference type="Pfam" id="PF00581">
    <property type="entry name" value="Rhodanese"/>
    <property type="match status" value="1"/>
</dbReference>